<sequence length="105" mass="11933">MGNGDYNNRIFSEALALYDAVISIDPEKASYKSNKSATLTSLGRLLEAVFEAREAIRLEPFYQRAHNRLATSTTAWKTTETLQTLFCYVFARKETKFAAITKKEK</sequence>
<keyword evidence="3" id="KW-1185">Reference proteome</keyword>
<dbReference type="PANTHER" id="PTHR46050">
    <property type="entry name" value="TPR REPEAT-CONTAINING THIOREDOXIN"/>
    <property type="match status" value="1"/>
</dbReference>
<reference evidence="1 3" key="1">
    <citation type="journal article" date="2017" name="Nature">
        <title>The sunflower genome provides insights into oil metabolism, flowering and Asterid evolution.</title>
        <authorList>
            <person name="Badouin H."/>
            <person name="Gouzy J."/>
            <person name="Grassa C.J."/>
            <person name="Murat F."/>
            <person name="Staton S.E."/>
            <person name="Cottret L."/>
            <person name="Lelandais-Briere C."/>
            <person name="Owens G.L."/>
            <person name="Carrere S."/>
            <person name="Mayjonade B."/>
            <person name="Legrand L."/>
            <person name="Gill N."/>
            <person name="Kane N.C."/>
            <person name="Bowers J.E."/>
            <person name="Hubner S."/>
            <person name="Bellec A."/>
            <person name="Berard A."/>
            <person name="Berges H."/>
            <person name="Blanchet N."/>
            <person name="Boniface M.C."/>
            <person name="Brunel D."/>
            <person name="Catrice O."/>
            <person name="Chaidir N."/>
            <person name="Claudel C."/>
            <person name="Donnadieu C."/>
            <person name="Faraut T."/>
            <person name="Fievet G."/>
            <person name="Helmstetter N."/>
            <person name="King M."/>
            <person name="Knapp S.J."/>
            <person name="Lai Z."/>
            <person name="Le Paslier M.C."/>
            <person name="Lippi Y."/>
            <person name="Lorenzon L."/>
            <person name="Mandel J.R."/>
            <person name="Marage G."/>
            <person name="Marchand G."/>
            <person name="Marquand E."/>
            <person name="Bret-Mestries E."/>
            <person name="Morien E."/>
            <person name="Nambeesan S."/>
            <person name="Nguyen T."/>
            <person name="Pegot-Espagnet P."/>
            <person name="Pouilly N."/>
            <person name="Raftis F."/>
            <person name="Sallet E."/>
            <person name="Schiex T."/>
            <person name="Thomas J."/>
            <person name="Vandecasteele C."/>
            <person name="Vares D."/>
            <person name="Vear F."/>
            <person name="Vautrin S."/>
            <person name="Crespi M."/>
            <person name="Mangin B."/>
            <person name="Burke J.M."/>
            <person name="Salse J."/>
            <person name="Munos S."/>
            <person name="Vincourt P."/>
            <person name="Rieseberg L.H."/>
            <person name="Langlade N.B."/>
        </authorList>
    </citation>
    <scope>NUCLEOTIDE SEQUENCE [LARGE SCALE GENOMIC DNA]</scope>
    <source>
        <strain evidence="3">cv. SF193</strain>
        <tissue evidence="1">Leaves</tissue>
    </source>
</reference>
<gene>
    <name evidence="2" type="ORF">HannXRQ_Chr04g0104761</name>
    <name evidence="1" type="ORF">HanXRQr2_Chr04g0154001</name>
</gene>
<dbReference type="EMBL" id="CM007893">
    <property type="protein sequence ID" value="OTG27869.1"/>
    <property type="molecule type" value="Genomic_DNA"/>
</dbReference>
<reference evidence="2" key="2">
    <citation type="submission" date="2017-02" db="EMBL/GenBank/DDBJ databases">
        <title>Sunflower complete genome.</title>
        <authorList>
            <person name="Langlade N."/>
            <person name="Munos S."/>
        </authorList>
    </citation>
    <scope>NUCLEOTIDE SEQUENCE [LARGE SCALE GENOMIC DNA]</scope>
    <source>
        <tissue evidence="2">Leaves</tissue>
    </source>
</reference>
<proteinExistence type="predicted"/>
<dbReference type="InterPro" id="IPR044534">
    <property type="entry name" value="TTL1-4"/>
</dbReference>
<dbReference type="SUPFAM" id="SSF48452">
    <property type="entry name" value="TPR-like"/>
    <property type="match status" value="1"/>
</dbReference>
<dbReference type="InParanoid" id="A0A251UXU4"/>
<dbReference type="Gramene" id="mRNA:HanXRQr2_Chr04g0154001">
    <property type="protein sequence ID" value="mRNA:HanXRQr2_Chr04g0154001"/>
    <property type="gene ID" value="HanXRQr2_Chr04g0154001"/>
</dbReference>
<evidence type="ECO:0000313" key="3">
    <source>
        <dbReference type="Proteomes" id="UP000215914"/>
    </source>
</evidence>
<dbReference type="EMBL" id="MNCJ02000319">
    <property type="protein sequence ID" value="KAF5809174.1"/>
    <property type="molecule type" value="Genomic_DNA"/>
</dbReference>
<evidence type="ECO:0000313" key="2">
    <source>
        <dbReference type="EMBL" id="OTG27869.1"/>
    </source>
</evidence>
<dbReference type="STRING" id="4232.A0A251UXU4"/>
<organism evidence="2 3">
    <name type="scientific">Helianthus annuus</name>
    <name type="common">Common sunflower</name>
    <dbReference type="NCBI Taxonomy" id="4232"/>
    <lineage>
        <taxon>Eukaryota</taxon>
        <taxon>Viridiplantae</taxon>
        <taxon>Streptophyta</taxon>
        <taxon>Embryophyta</taxon>
        <taxon>Tracheophyta</taxon>
        <taxon>Spermatophyta</taxon>
        <taxon>Magnoliopsida</taxon>
        <taxon>eudicotyledons</taxon>
        <taxon>Gunneridae</taxon>
        <taxon>Pentapetalae</taxon>
        <taxon>asterids</taxon>
        <taxon>campanulids</taxon>
        <taxon>Asterales</taxon>
        <taxon>Asteraceae</taxon>
        <taxon>Asteroideae</taxon>
        <taxon>Heliantheae alliance</taxon>
        <taxon>Heliantheae</taxon>
        <taxon>Helianthus</taxon>
    </lineage>
</organism>
<dbReference type="Gene3D" id="1.25.40.10">
    <property type="entry name" value="Tetratricopeptide repeat domain"/>
    <property type="match status" value="1"/>
</dbReference>
<reference evidence="1" key="3">
    <citation type="submission" date="2020-06" db="EMBL/GenBank/DDBJ databases">
        <title>Helianthus annuus Genome sequencing and assembly Release 2.</title>
        <authorList>
            <person name="Gouzy J."/>
            <person name="Langlade N."/>
            <person name="Munos S."/>
        </authorList>
    </citation>
    <scope>NUCLEOTIDE SEQUENCE</scope>
    <source>
        <tissue evidence="1">Leaves</tissue>
    </source>
</reference>
<evidence type="ECO:0000313" key="1">
    <source>
        <dbReference type="EMBL" id="KAF5809174.1"/>
    </source>
</evidence>
<dbReference type="PANTHER" id="PTHR46050:SF7">
    <property type="entry name" value="TETRATRICOPEPTIDE REPEAT (TPR)-LIKE SUPERFAMILY PROTEIN"/>
    <property type="match status" value="1"/>
</dbReference>
<dbReference type="AlphaFoldDB" id="A0A251UXU4"/>
<accession>A0A251UXU4</accession>
<name>A0A251UXU4_HELAN</name>
<dbReference type="InterPro" id="IPR011990">
    <property type="entry name" value="TPR-like_helical_dom_sf"/>
</dbReference>
<protein>
    <submittedName>
        <fullName evidence="2">Putative tetratricopeptide-like helical domain-containing protein</fullName>
    </submittedName>
    <submittedName>
        <fullName evidence="1">Tetratricopeptide-like helical domain superfamily</fullName>
    </submittedName>
</protein>
<dbReference type="Proteomes" id="UP000215914">
    <property type="component" value="Chromosome 4"/>
</dbReference>